<dbReference type="InterPro" id="IPR002782">
    <property type="entry name" value="Mut7-C_RNAse_dom"/>
</dbReference>
<dbReference type="InterPro" id="IPR027798">
    <property type="entry name" value="Ub_Mut7C"/>
</dbReference>
<keyword evidence="4" id="KW-1185">Reference proteome</keyword>
<dbReference type="PANTHER" id="PTHR39081:SF1">
    <property type="entry name" value="MUT7-C RNASE DOMAIN-CONTAINING PROTEIN"/>
    <property type="match status" value="1"/>
</dbReference>
<dbReference type="RefSeq" id="WP_037049113.1">
    <property type="nucleotide sequence ID" value="NZ_BAAAUZ010000003.1"/>
</dbReference>
<evidence type="ECO:0000259" key="1">
    <source>
        <dbReference type="Pfam" id="PF01927"/>
    </source>
</evidence>
<reference evidence="3" key="2">
    <citation type="submission" date="2023-01" db="EMBL/GenBank/DDBJ databases">
        <authorList>
            <person name="Sun Q."/>
            <person name="Evtushenko L."/>
        </authorList>
    </citation>
    <scope>NUCLEOTIDE SEQUENCE</scope>
    <source>
        <strain evidence="3">VKM Ac-1069</strain>
    </source>
</reference>
<proteinExistence type="predicted"/>
<evidence type="ECO:0000259" key="2">
    <source>
        <dbReference type="Pfam" id="PF14451"/>
    </source>
</evidence>
<reference evidence="3" key="1">
    <citation type="journal article" date="2014" name="Int. J. Syst. Evol. Microbiol.">
        <title>Complete genome sequence of Corynebacterium casei LMG S-19264T (=DSM 44701T), isolated from a smear-ripened cheese.</title>
        <authorList>
            <consortium name="US DOE Joint Genome Institute (JGI-PGF)"/>
            <person name="Walter F."/>
            <person name="Albersmeier A."/>
            <person name="Kalinowski J."/>
            <person name="Ruckert C."/>
        </authorList>
    </citation>
    <scope>NUCLEOTIDE SEQUENCE</scope>
    <source>
        <strain evidence="3">VKM Ac-1069</strain>
    </source>
</reference>
<feature type="domain" description="Mut7-C RNAse" evidence="1">
    <location>
        <begin position="95"/>
        <end position="235"/>
    </location>
</feature>
<sequence length="248" mass="26838">MPGPEPRTPGTLDVRTDPALWSFLARERRRARATVPWDGDATLGHVVQSLGIPLTEVGALRLDGRPAAPQDRPVPGVEVAILPVDRPQEVPGATGFLLDVGLGTLARRLRVLGIDAAYRNDAADAELVRDGAAQHRIVLTQDRGLLMRRALWAGAHVRGDRPDDQLADVLDRFAPPLAPSTRCTACNGDLAPAPPEEVAGELKAGTRRTYAEFARCRSCGRVYWQGAHAEGLERIVGAARAVVRRRRP</sequence>
<evidence type="ECO:0000313" key="3">
    <source>
        <dbReference type="EMBL" id="GLL13354.1"/>
    </source>
</evidence>
<dbReference type="Pfam" id="PF01927">
    <property type="entry name" value="Mut7-C"/>
    <property type="match status" value="1"/>
</dbReference>
<organism evidence="3 4">
    <name type="scientific">Pseudonocardia halophobica</name>
    <dbReference type="NCBI Taxonomy" id="29401"/>
    <lineage>
        <taxon>Bacteria</taxon>
        <taxon>Bacillati</taxon>
        <taxon>Actinomycetota</taxon>
        <taxon>Actinomycetes</taxon>
        <taxon>Pseudonocardiales</taxon>
        <taxon>Pseudonocardiaceae</taxon>
        <taxon>Pseudonocardia</taxon>
    </lineage>
</organism>
<dbReference type="EMBL" id="BSFQ01000021">
    <property type="protein sequence ID" value="GLL13354.1"/>
    <property type="molecule type" value="Genomic_DNA"/>
</dbReference>
<dbReference type="PANTHER" id="PTHR39081">
    <property type="entry name" value="MUT7-C DOMAIN-CONTAINING PROTEIN"/>
    <property type="match status" value="1"/>
</dbReference>
<name>A0A9W6L6X0_9PSEU</name>
<feature type="domain" description="Ubiquitin Mut7-C" evidence="2">
    <location>
        <begin position="13"/>
        <end position="88"/>
    </location>
</feature>
<dbReference type="AlphaFoldDB" id="A0A9W6L6X0"/>
<gene>
    <name evidence="3" type="ORF">GCM10017577_44970</name>
</gene>
<dbReference type="Proteomes" id="UP001143463">
    <property type="component" value="Unassembled WGS sequence"/>
</dbReference>
<comment type="caution">
    <text evidence="3">The sequence shown here is derived from an EMBL/GenBank/DDBJ whole genome shotgun (WGS) entry which is preliminary data.</text>
</comment>
<dbReference type="Pfam" id="PF14451">
    <property type="entry name" value="Ub-Mut7C"/>
    <property type="match status" value="1"/>
</dbReference>
<accession>A0A9W6L6X0</accession>
<protein>
    <recommendedName>
        <fullName evidence="5">Mut7-C ubiquitin/RNAse domain-containing protein</fullName>
    </recommendedName>
</protein>
<evidence type="ECO:0000313" key="4">
    <source>
        <dbReference type="Proteomes" id="UP001143463"/>
    </source>
</evidence>
<evidence type="ECO:0008006" key="5">
    <source>
        <dbReference type="Google" id="ProtNLM"/>
    </source>
</evidence>